<dbReference type="Proteomes" id="UP000714380">
    <property type="component" value="Unassembled WGS sequence"/>
</dbReference>
<comment type="caution">
    <text evidence="2">The sequence shown here is derived from an EMBL/GenBank/DDBJ whole genome shotgun (WGS) entry which is preliminary data.</text>
</comment>
<accession>A0ABS7ZR20</accession>
<proteinExistence type="predicted"/>
<dbReference type="InterPro" id="IPR021244">
    <property type="entry name" value="DUF2802"/>
</dbReference>
<evidence type="ECO:0000256" key="1">
    <source>
        <dbReference type="SAM" id="Phobius"/>
    </source>
</evidence>
<gene>
    <name evidence="2" type="ORF">I9W95_04155</name>
</gene>
<keyword evidence="3" id="KW-1185">Reference proteome</keyword>
<keyword evidence="1" id="KW-0472">Membrane</keyword>
<protein>
    <submittedName>
        <fullName evidence="2">DUF2802 domain-containing protein</fullName>
    </submittedName>
</protein>
<dbReference type="Pfam" id="PF10975">
    <property type="entry name" value="DUF2802"/>
    <property type="match status" value="1"/>
</dbReference>
<organism evidence="2 3">
    <name type="scientific">Thalassolituus marinus</name>
    <dbReference type="NCBI Taxonomy" id="671053"/>
    <lineage>
        <taxon>Bacteria</taxon>
        <taxon>Pseudomonadati</taxon>
        <taxon>Pseudomonadota</taxon>
        <taxon>Gammaproteobacteria</taxon>
        <taxon>Oceanospirillales</taxon>
        <taxon>Oceanospirillaceae</taxon>
        <taxon>Thalassolituus</taxon>
    </lineage>
</organism>
<keyword evidence="1" id="KW-0812">Transmembrane</keyword>
<keyword evidence="1" id="KW-1133">Transmembrane helix</keyword>
<reference evidence="2 3" key="1">
    <citation type="submission" date="2020-12" db="EMBL/GenBank/DDBJ databases">
        <title>Novel Thalassolituus-related marine hydrocarbonoclastic bacteria mediated algae-derived hydrocarbons mineralization in twilight zone of the northern South China Sea.</title>
        <authorList>
            <person name="Dong C."/>
        </authorList>
    </citation>
    <scope>NUCLEOTIDE SEQUENCE [LARGE SCALE GENOMIC DNA]</scope>
    <source>
        <strain evidence="2 3">IMCC1826</strain>
    </source>
</reference>
<evidence type="ECO:0000313" key="2">
    <source>
        <dbReference type="EMBL" id="MCA6062795.1"/>
    </source>
</evidence>
<feature type="transmembrane region" description="Helical" evidence="1">
    <location>
        <begin position="6"/>
        <end position="28"/>
    </location>
</feature>
<name>A0ABS7ZR20_9GAMM</name>
<evidence type="ECO:0000313" key="3">
    <source>
        <dbReference type="Proteomes" id="UP000714380"/>
    </source>
</evidence>
<dbReference type="RefSeq" id="WP_225672151.1">
    <property type="nucleotide sequence ID" value="NZ_JAEDAH010000019.1"/>
</dbReference>
<dbReference type="EMBL" id="JAEDAH010000019">
    <property type="protein sequence ID" value="MCA6062795.1"/>
    <property type="molecule type" value="Genomic_DNA"/>
</dbReference>
<sequence>MASLSLMHWLLIGNMVLMSLVGAFMFSLRRQQQQDTGRLDEAVQDLQQAHQAMSKSTIGMGRRIKQLDGRMQQAERRVVLPGTDEATYHQASRLVGLGASATDLVDNCGMARGEAELLVSLKRQPSH</sequence>